<evidence type="ECO:0000256" key="1">
    <source>
        <dbReference type="ARBA" id="ARBA00022618"/>
    </source>
</evidence>
<evidence type="ECO:0000256" key="6">
    <source>
        <dbReference type="ARBA" id="ARBA00023306"/>
    </source>
</evidence>
<reference evidence="9" key="1">
    <citation type="submission" date="2022-11" db="UniProtKB">
        <authorList>
            <consortium name="WormBaseParasite"/>
        </authorList>
    </citation>
    <scope>IDENTIFICATION</scope>
</reference>
<proteinExistence type="predicted"/>
<keyword evidence="1" id="KW-0132">Cell division</keyword>
<dbReference type="Gene3D" id="1.25.40.10">
    <property type="entry name" value="Tetratricopeptide repeat domain"/>
    <property type="match status" value="1"/>
</dbReference>
<dbReference type="PANTHER" id="PTHR12558">
    <property type="entry name" value="CELL DIVISION CYCLE 16,23,27"/>
    <property type="match status" value="1"/>
</dbReference>
<keyword evidence="3" id="KW-0498">Mitosis</keyword>
<dbReference type="AlphaFoldDB" id="A0A914VAI1"/>
<name>A0A914VAI1_9BILA</name>
<evidence type="ECO:0000256" key="3">
    <source>
        <dbReference type="ARBA" id="ARBA00022776"/>
    </source>
</evidence>
<dbReference type="GO" id="GO:0016567">
    <property type="term" value="P:protein ubiquitination"/>
    <property type="evidence" value="ECO:0007669"/>
    <property type="project" value="TreeGrafter"/>
</dbReference>
<dbReference type="Pfam" id="PF13181">
    <property type="entry name" value="TPR_8"/>
    <property type="match status" value="2"/>
</dbReference>
<dbReference type="GO" id="GO:0045842">
    <property type="term" value="P:positive regulation of mitotic metaphase/anaphase transition"/>
    <property type="evidence" value="ECO:0007669"/>
    <property type="project" value="TreeGrafter"/>
</dbReference>
<evidence type="ECO:0000313" key="9">
    <source>
        <dbReference type="WBParaSite" id="PSAMB.scaffold172size69389.g2875.t1"/>
    </source>
</evidence>
<dbReference type="GO" id="GO:0005737">
    <property type="term" value="C:cytoplasm"/>
    <property type="evidence" value="ECO:0007669"/>
    <property type="project" value="TreeGrafter"/>
</dbReference>
<dbReference type="GO" id="GO:0005680">
    <property type="term" value="C:anaphase-promoting complex"/>
    <property type="evidence" value="ECO:0007669"/>
    <property type="project" value="TreeGrafter"/>
</dbReference>
<evidence type="ECO:0000256" key="7">
    <source>
        <dbReference type="PROSITE-ProRule" id="PRU00339"/>
    </source>
</evidence>
<keyword evidence="5 7" id="KW-0802">TPR repeat</keyword>
<evidence type="ECO:0000256" key="2">
    <source>
        <dbReference type="ARBA" id="ARBA00022737"/>
    </source>
</evidence>
<protein>
    <submittedName>
        <fullName evidence="9">Uncharacterized protein</fullName>
    </submittedName>
</protein>
<accession>A0A914VAI1</accession>
<evidence type="ECO:0000256" key="4">
    <source>
        <dbReference type="ARBA" id="ARBA00022786"/>
    </source>
</evidence>
<evidence type="ECO:0000256" key="5">
    <source>
        <dbReference type="ARBA" id="ARBA00022803"/>
    </source>
</evidence>
<evidence type="ECO:0000313" key="8">
    <source>
        <dbReference type="Proteomes" id="UP000887566"/>
    </source>
</evidence>
<keyword evidence="8" id="KW-1185">Reference proteome</keyword>
<sequence>MDEEEAATSDETISELIDQYTVSGQTKSALLWAEKRLALSNGKGIAPIVSYLKALTAAAEWDRVVAFCERLNLSQKHRVFRYFLANALYKLKMYEPLVEMISAQQFDDASPLIRFVDNDGASASHQLTDAETAHVDSLVSALKTDSLTYLLLGKSYLKLENRPEAANWFRECLTKDPTCLEALDSILAHNLFSNKELNTVLSQIPVETQCKPDLMKLVRHIYALNSRVGGAKIDGFNATTASARALIARDLSTRTREAQRLYNKGDTREAYRLSSSVLLEEGLYAECLPIHLVLLVELNKSNELFMLAHRLVDRIPDNALSWYAVGCYYFSINNLATAKRFLCKSTMMNQNFGGGWILFGHVFAKEGEHDQAMNCYLKATRLLAGCYEPLLYIGMEYAFANNNQLASDFLKQSADIAGEDARVLHEQGCLAFCLRKDYDEADRLFRKALRLVYGAEEKADVRALISRSLAESWEPLVNNLGHVSRKLARFDDAIAFHRKSLLMCPRRASTLSALGVAYIANGQLEMGIDSLHQSLSLTPGDPVAKFLLKTALELIDKHASNWSNGPALTADPKPRIEPEPIFKIGRRATRSSQRFASF</sequence>
<dbReference type="Proteomes" id="UP000887566">
    <property type="component" value="Unplaced"/>
</dbReference>
<dbReference type="InterPro" id="IPR019734">
    <property type="entry name" value="TPR_rpt"/>
</dbReference>
<dbReference type="PROSITE" id="PS50005">
    <property type="entry name" value="TPR"/>
    <property type="match status" value="2"/>
</dbReference>
<dbReference type="GO" id="GO:0031145">
    <property type="term" value="P:anaphase-promoting complex-dependent catabolic process"/>
    <property type="evidence" value="ECO:0007669"/>
    <property type="project" value="TreeGrafter"/>
</dbReference>
<dbReference type="SUPFAM" id="SSF48452">
    <property type="entry name" value="TPR-like"/>
    <property type="match status" value="2"/>
</dbReference>
<dbReference type="GO" id="GO:0051301">
    <property type="term" value="P:cell division"/>
    <property type="evidence" value="ECO:0007669"/>
    <property type="project" value="UniProtKB-KW"/>
</dbReference>
<dbReference type="PANTHER" id="PTHR12558:SF9">
    <property type="entry name" value="CELL DIVISION CYCLE PROTEIN 16 HOMOLOG"/>
    <property type="match status" value="1"/>
</dbReference>
<organism evidence="8 9">
    <name type="scientific">Plectus sambesii</name>
    <dbReference type="NCBI Taxonomy" id="2011161"/>
    <lineage>
        <taxon>Eukaryota</taxon>
        <taxon>Metazoa</taxon>
        <taxon>Ecdysozoa</taxon>
        <taxon>Nematoda</taxon>
        <taxon>Chromadorea</taxon>
        <taxon>Plectida</taxon>
        <taxon>Plectina</taxon>
        <taxon>Plectoidea</taxon>
        <taxon>Plectidae</taxon>
        <taxon>Plectus</taxon>
    </lineage>
</organism>
<dbReference type="InterPro" id="IPR011990">
    <property type="entry name" value="TPR-like_helical_dom_sf"/>
</dbReference>
<keyword evidence="2" id="KW-0677">Repeat</keyword>
<feature type="repeat" description="TPR" evidence="7">
    <location>
        <begin position="146"/>
        <end position="179"/>
    </location>
</feature>
<keyword evidence="4" id="KW-0833">Ubl conjugation pathway</keyword>
<feature type="repeat" description="TPR" evidence="7">
    <location>
        <begin position="508"/>
        <end position="541"/>
    </location>
</feature>
<dbReference type="WBParaSite" id="PSAMB.scaffold172size69389.g2875.t1">
    <property type="protein sequence ID" value="PSAMB.scaffold172size69389.g2875.t1"/>
    <property type="gene ID" value="PSAMB.scaffold172size69389.g2875"/>
</dbReference>
<dbReference type="SMART" id="SM00028">
    <property type="entry name" value="TPR"/>
    <property type="match status" value="7"/>
</dbReference>
<keyword evidence="6" id="KW-0131">Cell cycle</keyword>